<evidence type="ECO:0000256" key="12">
    <source>
        <dbReference type="ARBA" id="ARBA00048366"/>
    </source>
</evidence>
<evidence type="ECO:0000256" key="9">
    <source>
        <dbReference type="ARBA" id="ARBA00022741"/>
    </source>
</evidence>
<dbReference type="InterPro" id="IPR006070">
    <property type="entry name" value="Sua5-like_dom"/>
</dbReference>
<feature type="binding site" evidence="14">
    <location>
        <position position="141"/>
    </location>
    <ligand>
        <name>ATP</name>
        <dbReference type="ChEBI" id="CHEBI:30616"/>
    </ligand>
</feature>
<dbReference type="InterPro" id="IPR005145">
    <property type="entry name" value="Sua5_C"/>
</dbReference>
<evidence type="ECO:0000256" key="8">
    <source>
        <dbReference type="ARBA" id="ARBA00022695"/>
    </source>
</evidence>
<keyword evidence="9 13" id="KW-0547">Nucleotide-binding</keyword>
<evidence type="ECO:0000313" key="17">
    <source>
        <dbReference type="Proteomes" id="UP000593892"/>
    </source>
</evidence>
<feature type="binding site" evidence="14">
    <location>
        <position position="185"/>
    </location>
    <ligand>
        <name>ATP</name>
        <dbReference type="ChEBI" id="CHEBI:30616"/>
    </ligand>
</feature>
<comment type="catalytic activity">
    <reaction evidence="12 13">
        <text>L-threonine + hydrogencarbonate + ATP = L-threonylcarbamoyladenylate + diphosphate + H2O</text>
        <dbReference type="Rhea" id="RHEA:36407"/>
        <dbReference type="ChEBI" id="CHEBI:15377"/>
        <dbReference type="ChEBI" id="CHEBI:17544"/>
        <dbReference type="ChEBI" id="CHEBI:30616"/>
        <dbReference type="ChEBI" id="CHEBI:33019"/>
        <dbReference type="ChEBI" id="CHEBI:57926"/>
        <dbReference type="ChEBI" id="CHEBI:73682"/>
        <dbReference type="EC" id="2.7.7.87"/>
    </reaction>
</comment>
<evidence type="ECO:0000256" key="2">
    <source>
        <dbReference type="ARBA" id="ARBA00007663"/>
    </source>
</evidence>
<comment type="similarity">
    <text evidence="2 13">Belongs to the SUA5 family.</text>
</comment>
<dbReference type="GO" id="GO:0003725">
    <property type="term" value="F:double-stranded RNA binding"/>
    <property type="evidence" value="ECO:0007669"/>
    <property type="project" value="UniProtKB-UniRule"/>
</dbReference>
<protein>
    <recommendedName>
        <fullName evidence="4 13">Threonylcarbamoyl-AMP synthase</fullName>
        <shortName evidence="13">TC-AMP synthase</shortName>
        <ecNumber evidence="3 13">2.7.7.87</ecNumber>
    </recommendedName>
    <alternativeName>
        <fullName evidence="11 13">L-threonylcarbamoyladenylate synthase</fullName>
    </alternativeName>
</protein>
<feature type="binding site" evidence="14">
    <location>
        <position position="111"/>
    </location>
    <ligand>
        <name>L-threonine</name>
        <dbReference type="ChEBI" id="CHEBI:57926"/>
    </ligand>
</feature>
<dbReference type="Pfam" id="PF03481">
    <property type="entry name" value="Sua5_C"/>
    <property type="match status" value="1"/>
</dbReference>
<keyword evidence="7 13" id="KW-0819">tRNA processing</keyword>
<dbReference type="PROSITE" id="PS51163">
    <property type="entry name" value="YRDC"/>
    <property type="match status" value="1"/>
</dbReference>
<gene>
    <name evidence="16" type="ORF">IRI77_23620</name>
</gene>
<comment type="function">
    <text evidence="13">Required for the formation of a threonylcarbamoyl group on adenosine at position 37 (t(6)A37) in tRNAs that read codons beginning with adenine.</text>
</comment>
<keyword evidence="10 13" id="KW-0067">ATP-binding</keyword>
<organism evidence="16 17">
    <name type="scientific">Paludibaculum fermentans</name>
    <dbReference type="NCBI Taxonomy" id="1473598"/>
    <lineage>
        <taxon>Bacteria</taxon>
        <taxon>Pseudomonadati</taxon>
        <taxon>Acidobacteriota</taxon>
        <taxon>Terriglobia</taxon>
        <taxon>Bryobacterales</taxon>
        <taxon>Bryobacteraceae</taxon>
        <taxon>Paludibaculum</taxon>
    </lineage>
</organism>
<dbReference type="FunFam" id="3.90.870.10:FF:000009">
    <property type="entry name" value="Threonylcarbamoyl-AMP synthase, putative"/>
    <property type="match status" value="1"/>
</dbReference>
<dbReference type="GO" id="GO:0000049">
    <property type="term" value="F:tRNA binding"/>
    <property type="evidence" value="ECO:0007669"/>
    <property type="project" value="TreeGrafter"/>
</dbReference>
<accession>A0A7S7NLF2</accession>
<feature type="binding site" evidence="14">
    <location>
        <position position="171"/>
    </location>
    <ligand>
        <name>L-threonine</name>
        <dbReference type="ChEBI" id="CHEBI:57926"/>
    </ligand>
</feature>
<dbReference type="GO" id="GO:0006450">
    <property type="term" value="P:regulation of translational fidelity"/>
    <property type="evidence" value="ECO:0007669"/>
    <property type="project" value="TreeGrafter"/>
</dbReference>
<evidence type="ECO:0000256" key="11">
    <source>
        <dbReference type="ARBA" id="ARBA00029774"/>
    </source>
</evidence>
<dbReference type="AlphaFoldDB" id="A0A7S7NLF2"/>
<dbReference type="Pfam" id="PF01300">
    <property type="entry name" value="Sua5_yciO_yrdC"/>
    <property type="match status" value="1"/>
</dbReference>
<keyword evidence="5 13" id="KW-0963">Cytoplasm</keyword>
<feature type="binding site" evidence="14">
    <location>
        <position position="57"/>
    </location>
    <ligand>
        <name>L-threonine</name>
        <dbReference type="ChEBI" id="CHEBI:57926"/>
    </ligand>
</feature>
<feature type="binding site" evidence="14">
    <location>
        <position position="25"/>
    </location>
    <ligand>
        <name>L-threonine</name>
        <dbReference type="ChEBI" id="CHEBI:57926"/>
    </ligand>
</feature>
<dbReference type="GO" id="GO:0061710">
    <property type="term" value="F:L-threonylcarbamoyladenylate synthase"/>
    <property type="evidence" value="ECO:0007669"/>
    <property type="project" value="UniProtKB-EC"/>
</dbReference>
<evidence type="ECO:0000256" key="13">
    <source>
        <dbReference type="PIRNR" id="PIRNR004930"/>
    </source>
</evidence>
<keyword evidence="8 13" id="KW-0548">Nucleotidyltransferase</keyword>
<feature type="binding site" evidence="14">
    <location>
        <position position="48"/>
    </location>
    <ligand>
        <name>ATP</name>
        <dbReference type="ChEBI" id="CHEBI:30616"/>
    </ligand>
</feature>
<dbReference type="EC" id="2.7.7.87" evidence="3 13"/>
<evidence type="ECO:0000259" key="15">
    <source>
        <dbReference type="PROSITE" id="PS51163"/>
    </source>
</evidence>
<proteinExistence type="inferred from homology"/>
<dbReference type="GO" id="GO:0008033">
    <property type="term" value="P:tRNA processing"/>
    <property type="evidence" value="ECO:0007669"/>
    <property type="project" value="UniProtKB-KW"/>
</dbReference>
<evidence type="ECO:0000256" key="5">
    <source>
        <dbReference type="ARBA" id="ARBA00022490"/>
    </source>
</evidence>
<feature type="binding site" evidence="14">
    <location>
        <position position="222"/>
    </location>
    <ligand>
        <name>ATP</name>
        <dbReference type="ChEBI" id="CHEBI:30616"/>
    </ligand>
</feature>
<feature type="binding site" evidence="14">
    <location>
        <position position="131"/>
    </location>
    <ligand>
        <name>L-threonine</name>
        <dbReference type="ChEBI" id="CHEBI:57926"/>
    </ligand>
</feature>
<dbReference type="Gene3D" id="3.90.870.10">
    <property type="entry name" value="DHBP synthase"/>
    <property type="match status" value="1"/>
</dbReference>
<dbReference type="PIRSF" id="PIRSF004930">
    <property type="entry name" value="Tln_factor_SUA5"/>
    <property type="match status" value="1"/>
</dbReference>
<dbReference type="GO" id="GO:0005524">
    <property type="term" value="F:ATP binding"/>
    <property type="evidence" value="ECO:0007669"/>
    <property type="project" value="UniProtKB-UniRule"/>
</dbReference>
<dbReference type="RefSeq" id="WP_194447466.1">
    <property type="nucleotide sequence ID" value="NZ_CP063849.1"/>
</dbReference>
<evidence type="ECO:0000256" key="4">
    <source>
        <dbReference type="ARBA" id="ARBA00015492"/>
    </source>
</evidence>
<dbReference type="InterPro" id="IPR017945">
    <property type="entry name" value="DHBP_synth_RibB-like_a/b_dom"/>
</dbReference>
<evidence type="ECO:0000256" key="7">
    <source>
        <dbReference type="ARBA" id="ARBA00022694"/>
    </source>
</evidence>
<feature type="binding site" evidence="14">
    <location>
        <position position="133"/>
    </location>
    <ligand>
        <name>ATP</name>
        <dbReference type="ChEBI" id="CHEBI:30616"/>
    </ligand>
</feature>
<keyword evidence="17" id="KW-1185">Reference proteome</keyword>
<evidence type="ECO:0000256" key="6">
    <source>
        <dbReference type="ARBA" id="ARBA00022679"/>
    </source>
</evidence>
<dbReference type="NCBIfam" id="TIGR00057">
    <property type="entry name" value="L-threonylcarbamoyladenylate synthase"/>
    <property type="match status" value="1"/>
</dbReference>
<evidence type="ECO:0000256" key="14">
    <source>
        <dbReference type="PIRSR" id="PIRSR004930-1"/>
    </source>
</evidence>
<dbReference type="PANTHER" id="PTHR17490:SF16">
    <property type="entry name" value="THREONYLCARBAMOYL-AMP SYNTHASE"/>
    <property type="match status" value="1"/>
</dbReference>
<evidence type="ECO:0000313" key="16">
    <source>
        <dbReference type="EMBL" id="QOY85797.1"/>
    </source>
</evidence>
<dbReference type="PANTHER" id="PTHR17490">
    <property type="entry name" value="SUA5"/>
    <property type="match status" value="1"/>
</dbReference>
<dbReference type="EMBL" id="CP063849">
    <property type="protein sequence ID" value="QOY85797.1"/>
    <property type="molecule type" value="Genomic_DNA"/>
</dbReference>
<reference evidence="16 17" key="1">
    <citation type="submission" date="2020-10" db="EMBL/GenBank/DDBJ databases">
        <title>Complete genome sequence of Paludibaculum fermentans P105T, a facultatively anaerobic acidobacterium capable of dissimilatory Fe(III) reduction.</title>
        <authorList>
            <person name="Dedysh S.N."/>
            <person name="Beletsky A.V."/>
            <person name="Kulichevskaya I.S."/>
            <person name="Mardanov A.V."/>
            <person name="Ravin N.V."/>
        </authorList>
    </citation>
    <scope>NUCLEOTIDE SEQUENCE [LARGE SCALE GENOMIC DNA]</scope>
    <source>
        <strain evidence="16 17">P105</strain>
    </source>
</reference>
<evidence type="ECO:0000256" key="3">
    <source>
        <dbReference type="ARBA" id="ARBA00012584"/>
    </source>
</evidence>
<keyword evidence="6 13" id="KW-0808">Transferase</keyword>
<feature type="domain" description="YrdC-like" evidence="15">
    <location>
        <begin position="3"/>
        <end position="189"/>
    </location>
</feature>
<dbReference type="InterPro" id="IPR038385">
    <property type="entry name" value="Sua5/YwlC_C"/>
</dbReference>
<evidence type="ECO:0000256" key="10">
    <source>
        <dbReference type="ARBA" id="ARBA00022840"/>
    </source>
</evidence>
<evidence type="ECO:0000256" key="1">
    <source>
        <dbReference type="ARBA" id="ARBA00004496"/>
    </source>
</evidence>
<comment type="subcellular location">
    <subcellularLocation>
        <location evidence="1 13">Cytoplasm</location>
    </subcellularLocation>
</comment>
<dbReference type="KEGG" id="pfer:IRI77_23620"/>
<dbReference type="InterPro" id="IPR050156">
    <property type="entry name" value="TC-AMP_synthase_SUA5"/>
</dbReference>
<dbReference type="SUPFAM" id="SSF55821">
    <property type="entry name" value="YrdC/RibB"/>
    <property type="match status" value="1"/>
</dbReference>
<dbReference type="Proteomes" id="UP000593892">
    <property type="component" value="Chromosome"/>
</dbReference>
<sequence>MDEALLEQAAALIRAGRLVAFPTETVYGLGANALDPAAVRRIFAAKGRPSTSPLIVHVDSPGMARRYCTTWPEAAALLTARHWPGPLTLVLPKTPDIPDEVTAGLPSVGLRMPAHPIALELIRRSGCPIAAPSANRFMSLSPTSAAHVRKSLGDSVDLVLDGGSTPVGIESTVLSLAADRPILLRPGMIGRDEIEELIGPVDLATDPGAGAHAAPGLHARHYSPRTPLLLVRQGDLPKTGRGVYLQPGVNMPADPKAYAAALYATLHQLDEQGLDWLAVEEVPLDSAWSGIRDRLRRAASPER</sequence>
<name>A0A7S7NLF2_PALFE</name>
<dbReference type="GO" id="GO:0005737">
    <property type="term" value="C:cytoplasm"/>
    <property type="evidence" value="ECO:0007669"/>
    <property type="project" value="UniProtKB-SubCell"/>
</dbReference>
<dbReference type="Gene3D" id="3.40.50.11030">
    <property type="entry name" value="Threonylcarbamoyl-AMP synthase, C-terminal domain"/>
    <property type="match status" value="1"/>
</dbReference>
<dbReference type="InterPro" id="IPR010923">
    <property type="entry name" value="T(6)A37_SUA5"/>
</dbReference>